<sequence length="195" mass="22486">MSSNASSTTRVVPVTVQLQRKTSVEDFGDKVVNMLDEIERRVEQLRENAWSMEQEKESLLEMLGTVSMNTQMLRLGQGHREDIDAITNRLMSRCRTVDVVVNTPRNFEQEKALGQVNESIETLLGRMQNDLETSKQLCMRFLNACNPEQPDGPIDQRFQAQLIECTADDQKKIRRRLMHVISLMDRAQRTCVPQF</sequence>
<feature type="coiled-coil region" evidence="1">
    <location>
        <begin position="28"/>
        <end position="62"/>
    </location>
</feature>
<keyword evidence="1" id="KW-0175">Coiled coil</keyword>
<dbReference type="WBParaSite" id="PSAMB.scaffold732size42458.g8242.t1">
    <property type="protein sequence ID" value="PSAMB.scaffold732size42458.g8242.t1"/>
    <property type="gene ID" value="PSAMB.scaffold732size42458.g8242"/>
</dbReference>
<dbReference type="Proteomes" id="UP000887566">
    <property type="component" value="Unplaced"/>
</dbReference>
<dbReference type="GO" id="GO:0051087">
    <property type="term" value="F:protein-folding chaperone binding"/>
    <property type="evidence" value="ECO:0007669"/>
    <property type="project" value="InterPro"/>
</dbReference>
<dbReference type="PANTHER" id="PTHR12334:SF6">
    <property type="entry name" value="BAG FAMILY MOLECULAR CHAPERONE REGULATOR 2"/>
    <property type="match status" value="1"/>
</dbReference>
<dbReference type="Gene3D" id="1.20.58.890">
    <property type="match status" value="1"/>
</dbReference>
<dbReference type="GO" id="GO:0050821">
    <property type="term" value="P:protein stabilization"/>
    <property type="evidence" value="ECO:0007669"/>
    <property type="project" value="TreeGrafter"/>
</dbReference>
<dbReference type="GO" id="GO:0000774">
    <property type="term" value="F:adenyl-nucleotide exchange factor activity"/>
    <property type="evidence" value="ECO:0007669"/>
    <property type="project" value="InterPro"/>
</dbReference>
<keyword evidence="2" id="KW-1185">Reference proteome</keyword>
<evidence type="ECO:0000313" key="4">
    <source>
        <dbReference type="WBParaSite" id="PSAMB.scaffold732size42458.g8242.t1"/>
    </source>
</evidence>
<evidence type="ECO:0000313" key="2">
    <source>
        <dbReference type="Proteomes" id="UP000887566"/>
    </source>
</evidence>
<dbReference type="WBParaSite" id="PSAMB.scaffold4425size14656.g24271.t1">
    <property type="protein sequence ID" value="PSAMB.scaffold4425size14656.g24271.t1"/>
    <property type="gene ID" value="PSAMB.scaffold4425size14656.g24271"/>
</dbReference>
<name>A0A914XEI9_9BILA</name>
<evidence type="ECO:0000256" key="1">
    <source>
        <dbReference type="SAM" id="Coils"/>
    </source>
</evidence>
<protein>
    <submittedName>
        <fullName evidence="3 4">BAG family molecular chaperone regulator 2</fullName>
    </submittedName>
</protein>
<evidence type="ECO:0000313" key="3">
    <source>
        <dbReference type="WBParaSite" id="PSAMB.scaffold4425size14656.g24271.t1"/>
    </source>
</evidence>
<dbReference type="InterPro" id="IPR037689">
    <property type="entry name" value="BAG2"/>
</dbReference>
<dbReference type="PANTHER" id="PTHR12334">
    <property type="entry name" value="BAG FAMILY MOLECULAR CHAPERONE REGULATOR 2"/>
    <property type="match status" value="1"/>
</dbReference>
<accession>A0A914XEI9</accession>
<dbReference type="AlphaFoldDB" id="A0A914XEI9"/>
<organism evidence="2 4">
    <name type="scientific">Plectus sambesii</name>
    <dbReference type="NCBI Taxonomy" id="2011161"/>
    <lineage>
        <taxon>Eukaryota</taxon>
        <taxon>Metazoa</taxon>
        <taxon>Ecdysozoa</taxon>
        <taxon>Nematoda</taxon>
        <taxon>Chromadorea</taxon>
        <taxon>Plectida</taxon>
        <taxon>Plectina</taxon>
        <taxon>Plectoidea</taxon>
        <taxon>Plectidae</taxon>
        <taxon>Plectus</taxon>
    </lineage>
</organism>
<proteinExistence type="predicted"/>
<reference evidence="3 4" key="1">
    <citation type="submission" date="2022-11" db="UniProtKB">
        <authorList>
            <consortium name="WormBaseParasite"/>
        </authorList>
    </citation>
    <scope>IDENTIFICATION</scope>
</reference>